<evidence type="ECO:0000256" key="2">
    <source>
        <dbReference type="ARBA" id="ARBA00022729"/>
    </source>
</evidence>
<keyword evidence="1 3" id="KW-0193">Cuticle</keyword>
<dbReference type="OrthoDB" id="8195282at2759"/>
<evidence type="ECO:0000313" key="5">
    <source>
        <dbReference type="Proteomes" id="UP000829999"/>
    </source>
</evidence>
<dbReference type="Pfam" id="PF00379">
    <property type="entry name" value="Chitin_bind_4"/>
    <property type="match status" value="2"/>
</dbReference>
<feature type="signal peptide" evidence="4">
    <location>
        <begin position="1"/>
        <end position="18"/>
    </location>
</feature>
<organism evidence="5 6">
    <name type="scientific">Spodoptera frugiperda</name>
    <name type="common">Fall armyworm</name>
    <dbReference type="NCBI Taxonomy" id="7108"/>
    <lineage>
        <taxon>Eukaryota</taxon>
        <taxon>Metazoa</taxon>
        <taxon>Ecdysozoa</taxon>
        <taxon>Arthropoda</taxon>
        <taxon>Hexapoda</taxon>
        <taxon>Insecta</taxon>
        <taxon>Pterygota</taxon>
        <taxon>Neoptera</taxon>
        <taxon>Endopterygota</taxon>
        <taxon>Lepidoptera</taxon>
        <taxon>Glossata</taxon>
        <taxon>Ditrysia</taxon>
        <taxon>Noctuoidea</taxon>
        <taxon>Noctuidae</taxon>
        <taxon>Amphipyrinae</taxon>
        <taxon>Spodoptera</taxon>
    </lineage>
</organism>
<evidence type="ECO:0000256" key="1">
    <source>
        <dbReference type="ARBA" id="ARBA00022460"/>
    </source>
</evidence>
<dbReference type="PANTHER" id="PTHR12236">
    <property type="entry name" value="STRUCTURAL CONTITUENT OF CUTICLE"/>
    <property type="match status" value="1"/>
</dbReference>
<dbReference type="Proteomes" id="UP000829999">
    <property type="component" value="Chromosome 20"/>
</dbReference>
<dbReference type="GO" id="GO:0042302">
    <property type="term" value="F:structural constituent of cuticle"/>
    <property type="evidence" value="ECO:0007669"/>
    <property type="project" value="UniProtKB-UniRule"/>
</dbReference>
<dbReference type="GO" id="GO:0031012">
    <property type="term" value="C:extracellular matrix"/>
    <property type="evidence" value="ECO:0007669"/>
    <property type="project" value="TreeGrafter"/>
</dbReference>
<evidence type="ECO:0000313" key="6">
    <source>
        <dbReference type="RefSeq" id="XP_050557333.1"/>
    </source>
</evidence>
<accession>A0A9R0E235</accession>
<dbReference type="PROSITE" id="PS00233">
    <property type="entry name" value="CHIT_BIND_RR_1"/>
    <property type="match status" value="2"/>
</dbReference>
<dbReference type="InterPro" id="IPR000618">
    <property type="entry name" value="Insect_cuticle"/>
</dbReference>
<dbReference type="PROSITE" id="PS51257">
    <property type="entry name" value="PROKAR_LIPOPROTEIN"/>
    <property type="match status" value="1"/>
</dbReference>
<sequence length="346" mass="38876">MALKLVLVVLTVVACAHSRMYYNVRPIRVVHSDLQPAASIVHAEPKHFEHHHISEDEHVDYYAYPKYVFKYGVNDFHSGDIKTHHESRDGDVVKGQYTVVEPDGSIRTVDYTADKHNGFNAVVHKTAPISPHEAAHLHHMLVDLPAKYSRSRQCTRRLYSSQCVFRSVLSNMCRCLCLFLAVCVGLALAKPRLPLPGQVYQLPGYEYYETPKYAFNYGVADHSTGDVKSQHESRDGDVVKGQYSLVEPDGSIRTVDYTADPVHGFNAVVSKTGPNLHAAPAPPPQQKIQPVYYAKPIPVPVEVPEYYPQPIYPTASPFLYPKVGDPQFDYGGFEFDAPYQPHNMII</sequence>
<dbReference type="InterPro" id="IPR051217">
    <property type="entry name" value="Insect_Cuticle_Struc_Prot"/>
</dbReference>
<dbReference type="PROSITE" id="PS51155">
    <property type="entry name" value="CHIT_BIND_RR_2"/>
    <property type="match status" value="2"/>
</dbReference>
<reference evidence="6" key="1">
    <citation type="submission" date="2025-08" db="UniProtKB">
        <authorList>
            <consortium name="RefSeq"/>
        </authorList>
    </citation>
    <scope>IDENTIFICATION</scope>
    <source>
        <tissue evidence="6">Whole larval tissue</tissue>
    </source>
</reference>
<dbReference type="PRINTS" id="PR00947">
    <property type="entry name" value="CUTICLE"/>
</dbReference>
<dbReference type="InterPro" id="IPR031311">
    <property type="entry name" value="CHIT_BIND_RR_consensus"/>
</dbReference>
<evidence type="ECO:0000256" key="4">
    <source>
        <dbReference type="SAM" id="SignalP"/>
    </source>
</evidence>
<dbReference type="AlphaFoldDB" id="A0A9R0E235"/>
<keyword evidence="2 4" id="KW-0732">Signal</keyword>
<gene>
    <name evidence="6" type="primary">LOC118261809</name>
</gene>
<evidence type="ECO:0000256" key="3">
    <source>
        <dbReference type="PROSITE-ProRule" id="PRU00497"/>
    </source>
</evidence>
<feature type="chain" id="PRO_5040517135" evidence="4">
    <location>
        <begin position="19"/>
        <end position="346"/>
    </location>
</feature>
<name>A0A9R0E235_SPOFR</name>
<protein>
    <submittedName>
        <fullName evidence="6">Uncharacterized protein LOC118261809</fullName>
    </submittedName>
</protein>
<proteinExistence type="predicted"/>
<keyword evidence="5" id="KW-1185">Reference proteome</keyword>
<dbReference type="GeneID" id="118261809"/>
<dbReference type="GO" id="GO:0005615">
    <property type="term" value="C:extracellular space"/>
    <property type="evidence" value="ECO:0007669"/>
    <property type="project" value="TreeGrafter"/>
</dbReference>
<dbReference type="RefSeq" id="XP_050557333.1">
    <property type="nucleotide sequence ID" value="XM_050701376.1"/>
</dbReference>
<dbReference type="PANTHER" id="PTHR12236:SF14">
    <property type="entry name" value="CUTICULAR PROTEIN 66CB"/>
    <property type="match status" value="1"/>
</dbReference>